<evidence type="ECO:0000256" key="1">
    <source>
        <dbReference type="SAM" id="MobiDB-lite"/>
    </source>
</evidence>
<sequence length="132" mass="14838">MLPFALHTNSNARSLAENRYVHLGKASQRPGRVSWGGAHHQQQHQAQRWQEGRACVQQVVVEHRLVLRHLLNSRDLSVGFGELHASTHSTRGQESSYGTDLRRHTQCNTPTPTLTLFTDDGLNFTPLVRPLG</sequence>
<dbReference type="EMBL" id="VSRR010016380">
    <property type="protein sequence ID" value="MPC59236.1"/>
    <property type="molecule type" value="Genomic_DNA"/>
</dbReference>
<proteinExistence type="predicted"/>
<name>A0A5B7GNZ8_PORTR</name>
<dbReference type="Proteomes" id="UP000324222">
    <property type="component" value="Unassembled WGS sequence"/>
</dbReference>
<keyword evidence="3" id="KW-1185">Reference proteome</keyword>
<protein>
    <submittedName>
        <fullName evidence="2">Uncharacterized protein</fullName>
    </submittedName>
</protein>
<reference evidence="2 3" key="1">
    <citation type="submission" date="2019-05" db="EMBL/GenBank/DDBJ databases">
        <title>Another draft genome of Portunus trituberculatus and its Hox gene families provides insights of decapod evolution.</title>
        <authorList>
            <person name="Jeong J.-H."/>
            <person name="Song I."/>
            <person name="Kim S."/>
            <person name="Choi T."/>
            <person name="Kim D."/>
            <person name="Ryu S."/>
            <person name="Kim W."/>
        </authorList>
    </citation>
    <scope>NUCLEOTIDE SEQUENCE [LARGE SCALE GENOMIC DNA]</scope>
    <source>
        <tissue evidence="2">Muscle</tissue>
    </source>
</reference>
<gene>
    <name evidence="2" type="ORF">E2C01_053252</name>
</gene>
<comment type="caution">
    <text evidence="2">The sequence shown here is derived from an EMBL/GenBank/DDBJ whole genome shotgun (WGS) entry which is preliminary data.</text>
</comment>
<accession>A0A5B7GNZ8</accession>
<feature type="region of interest" description="Disordered" evidence="1">
    <location>
        <begin position="27"/>
        <end position="46"/>
    </location>
</feature>
<dbReference type="AlphaFoldDB" id="A0A5B7GNZ8"/>
<feature type="compositionally biased region" description="Polar residues" evidence="1">
    <location>
        <begin position="86"/>
        <end position="98"/>
    </location>
</feature>
<feature type="region of interest" description="Disordered" evidence="1">
    <location>
        <begin position="85"/>
        <end position="105"/>
    </location>
</feature>
<evidence type="ECO:0000313" key="3">
    <source>
        <dbReference type="Proteomes" id="UP000324222"/>
    </source>
</evidence>
<organism evidence="2 3">
    <name type="scientific">Portunus trituberculatus</name>
    <name type="common">Swimming crab</name>
    <name type="synonym">Neptunus trituberculatus</name>
    <dbReference type="NCBI Taxonomy" id="210409"/>
    <lineage>
        <taxon>Eukaryota</taxon>
        <taxon>Metazoa</taxon>
        <taxon>Ecdysozoa</taxon>
        <taxon>Arthropoda</taxon>
        <taxon>Crustacea</taxon>
        <taxon>Multicrustacea</taxon>
        <taxon>Malacostraca</taxon>
        <taxon>Eumalacostraca</taxon>
        <taxon>Eucarida</taxon>
        <taxon>Decapoda</taxon>
        <taxon>Pleocyemata</taxon>
        <taxon>Brachyura</taxon>
        <taxon>Eubrachyura</taxon>
        <taxon>Portunoidea</taxon>
        <taxon>Portunidae</taxon>
        <taxon>Portuninae</taxon>
        <taxon>Portunus</taxon>
    </lineage>
</organism>
<evidence type="ECO:0000313" key="2">
    <source>
        <dbReference type="EMBL" id="MPC59236.1"/>
    </source>
</evidence>